<accession>A0A816ZXR1</accession>
<evidence type="ECO:0000313" key="1">
    <source>
        <dbReference type="EMBL" id="CAF2230213.1"/>
    </source>
</evidence>
<dbReference type="Proteomes" id="UP001295469">
    <property type="component" value="Chromosome A08"/>
</dbReference>
<dbReference type="EMBL" id="HG994362">
    <property type="protein sequence ID" value="CAF2230213.1"/>
    <property type="molecule type" value="Genomic_DNA"/>
</dbReference>
<sequence>MEDNLCMITRHENCKRSKVNKQKKADKVNMFDTRMTNMASNDVIM</sequence>
<name>A0A816ZXR1_BRANA</name>
<proteinExistence type="predicted"/>
<dbReference type="AlphaFoldDB" id="A0A816ZXR1"/>
<organism evidence="1">
    <name type="scientific">Brassica napus</name>
    <name type="common">Rape</name>
    <dbReference type="NCBI Taxonomy" id="3708"/>
    <lineage>
        <taxon>Eukaryota</taxon>
        <taxon>Viridiplantae</taxon>
        <taxon>Streptophyta</taxon>
        <taxon>Embryophyta</taxon>
        <taxon>Tracheophyta</taxon>
        <taxon>Spermatophyta</taxon>
        <taxon>Magnoliopsida</taxon>
        <taxon>eudicotyledons</taxon>
        <taxon>Gunneridae</taxon>
        <taxon>Pentapetalae</taxon>
        <taxon>rosids</taxon>
        <taxon>malvids</taxon>
        <taxon>Brassicales</taxon>
        <taxon>Brassicaceae</taxon>
        <taxon>Brassiceae</taxon>
        <taxon>Brassica</taxon>
    </lineage>
</organism>
<protein>
    <submittedName>
        <fullName evidence="1">(rape) hypothetical protein</fullName>
    </submittedName>
</protein>
<gene>
    <name evidence="1" type="ORF">DARMORV10_A08P11200.1</name>
</gene>
<reference evidence="1" key="1">
    <citation type="submission" date="2021-01" db="EMBL/GenBank/DDBJ databases">
        <authorList>
            <consortium name="Genoscope - CEA"/>
            <person name="William W."/>
        </authorList>
    </citation>
    <scope>NUCLEOTIDE SEQUENCE</scope>
</reference>